<evidence type="ECO:0000256" key="1">
    <source>
        <dbReference type="SAM" id="MobiDB-lite"/>
    </source>
</evidence>
<feature type="compositionally biased region" description="Basic and acidic residues" evidence="1">
    <location>
        <begin position="18"/>
        <end position="43"/>
    </location>
</feature>
<sequence>MSPNLYPIQERFPQPEQPIEKSPKPEQRDQAIIERRPEIEKQPEAAPQSNLETDYGRATAPVPVQRDDSPQPLGGVKSEELIAIENILSEHLDSLYASLPDNQKPLFREKGEETAQKIDTLLKQAKVKVKQILELIITWLSIVPGINKFFIEQQAEIKMNKLIALHNKQRRV</sequence>
<protein>
    <submittedName>
        <fullName evidence="2">Uncharacterized protein</fullName>
    </submittedName>
</protein>
<comment type="caution">
    <text evidence="2">The sequence shown here is derived from an EMBL/GenBank/DDBJ whole genome shotgun (WGS) entry which is preliminary data.</text>
</comment>
<proteinExistence type="predicted"/>
<dbReference type="EMBL" id="PEXV01000007">
    <property type="protein sequence ID" value="PIS41984.1"/>
    <property type="molecule type" value="Genomic_DNA"/>
</dbReference>
<organism evidence="2 3">
    <name type="scientific">Candidatus Kerfeldbacteria bacterium CG08_land_8_20_14_0_20_42_7</name>
    <dbReference type="NCBI Taxonomy" id="2014245"/>
    <lineage>
        <taxon>Bacteria</taxon>
        <taxon>Candidatus Kerfeldiibacteriota</taxon>
    </lineage>
</organism>
<dbReference type="AlphaFoldDB" id="A0A2H0YU09"/>
<accession>A0A2H0YU09</accession>
<gene>
    <name evidence="2" type="ORF">COT25_00160</name>
</gene>
<evidence type="ECO:0000313" key="3">
    <source>
        <dbReference type="Proteomes" id="UP000228711"/>
    </source>
</evidence>
<evidence type="ECO:0000313" key="2">
    <source>
        <dbReference type="EMBL" id="PIS41984.1"/>
    </source>
</evidence>
<name>A0A2H0YU09_9BACT</name>
<reference evidence="3" key="1">
    <citation type="submission" date="2017-09" db="EMBL/GenBank/DDBJ databases">
        <title>Depth-based differentiation of microbial function through sediment-hosted aquifers and enrichment of novel symbionts in the deep terrestrial subsurface.</title>
        <authorList>
            <person name="Probst A.J."/>
            <person name="Ladd B."/>
            <person name="Jarett J.K."/>
            <person name="Geller-Mcgrath D.E."/>
            <person name="Sieber C.M.K."/>
            <person name="Emerson J.B."/>
            <person name="Anantharaman K."/>
            <person name="Thomas B.C."/>
            <person name="Malmstrom R."/>
            <person name="Stieglmeier M."/>
            <person name="Klingl A."/>
            <person name="Woyke T."/>
            <person name="Ryan C.M."/>
            <person name="Banfield J.F."/>
        </authorList>
    </citation>
    <scope>NUCLEOTIDE SEQUENCE [LARGE SCALE GENOMIC DNA]</scope>
</reference>
<feature type="region of interest" description="Disordered" evidence="1">
    <location>
        <begin position="1"/>
        <end position="75"/>
    </location>
</feature>
<dbReference type="Proteomes" id="UP000228711">
    <property type="component" value="Unassembled WGS sequence"/>
</dbReference>